<organism evidence="4 5">
    <name type="scientific">Pelagibacterium lentulum</name>
    <dbReference type="NCBI Taxonomy" id="2029865"/>
    <lineage>
        <taxon>Bacteria</taxon>
        <taxon>Pseudomonadati</taxon>
        <taxon>Pseudomonadota</taxon>
        <taxon>Alphaproteobacteria</taxon>
        <taxon>Hyphomicrobiales</taxon>
        <taxon>Devosiaceae</taxon>
        <taxon>Pelagibacterium</taxon>
    </lineage>
</organism>
<feature type="transmembrane region" description="Helical" evidence="3">
    <location>
        <begin position="67"/>
        <end position="89"/>
    </location>
</feature>
<reference evidence="4 5" key="1">
    <citation type="journal article" date="2014" name="Int. J. Syst. Evol. Microbiol.">
        <title>Complete genome sequence of Corynebacterium casei LMG S-19264T (=DSM 44701T), isolated from a smear-ripened cheese.</title>
        <authorList>
            <consortium name="US DOE Joint Genome Institute (JGI-PGF)"/>
            <person name="Walter F."/>
            <person name="Albersmeier A."/>
            <person name="Kalinowski J."/>
            <person name="Ruckert C."/>
        </authorList>
    </citation>
    <scope>NUCLEOTIDE SEQUENCE [LARGE SCALE GENOMIC DNA]</scope>
    <source>
        <strain evidence="4 5">CGMCC 1.15896</strain>
    </source>
</reference>
<dbReference type="OrthoDB" id="9803495at2"/>
<keyword evidence="2" id="KW-0813">Transport</keyword>
<feature type="transmembrane region" description="Helical" evidence="3">
    <location>
        <begin position="188"/>
        <end position="210"/>
    </location>
</feature>
<dbReference type="AlphaFoldDB" id="A0A916W027"/>
<keyword evidence="3" id="KW-0812">Transmembrane</keyword>
<evidence type="ECO:0000313" key="5">
    <source>
        <dbReference type="Proteomes" id="UP000596977"/>
    </source>
</evidence>
<gene>
    <name evidence="4" type="ORF">GCM10011499_27000</name>
</gene>
<dbReference type="GO" id="GO:0005886">
    <property type="term" value="C:plasma membrane"/>
    <property type="evidence" value="ECO:0007669"/>
    <property type="project" value="UniProtKB-SubCell"/>
</dbReference>
<evidence type="ECO:0000256" key="2">
    <source>
        <dbReference type="PIRNR" id="PIRNR016661"/>
    </source>
</evidence>
<feature type="transmembrane region" description="Helical" evidence="3">
    <location>
        <begin position="33"/>
        <end position="55"/>
    </location>
</feature>
<keyword evidence="2" id="KW-1003">Cell membrane</keyword>
<keyword evidence="2 3" id="KW-0472">Membrane</keyword>
<evidence type="ECO:0000256" key="3">
    <source>
        <dbReference type="SAM" id="Phobius"/>
    </source>
</evidence>
<comment type="subcellular location">
    <subcellularLocation>
        <location evidence="2">Cell membrane</location>
        <topology evidence="2">Multi-pass membrane protein</topology>
    </subcellularLocation>
</comment>
<proteinExistence type="inferred from homology"/>
<dbReference type="EMBL" id="BMKB01000004">
    <property type="protein sequence ID" value="GGA55420.1"/>
    <property type="molecule type" value="Genomic_DNA"/>
</dbReference>
<dbReference type="InterPro" id="IPR003784">
    <property type="entry name" value="BioY"/>
</dbReference>
<keyword evidence="3" id="KW-1133">Transmembrane helix</keyword>
<comment type="similarity">
    <text evidence="1 2">Belongs to the BioY family.</text>
</comment>
<dbReference type="PANTHER" id="PTHR34295">
    <property type="entry name" value="BIOTIN TRANSPORTER BIOY"/>
    <property type="match status" value="1"/>
</dbReference>
<dbReference type="Gene3D" id="1.10.1760.20">
    <property type="match status" value="1"/>
</dbReference>
<dbReference type="PANTHER" id="PTHR34295:SF1">
    <property type="entry name" value="BIOTIN TRANSPORTER BIOY"/>
    <property type="match status" value="1"/>
</dbReference>
<dbReference type="GO" id="GO:0015225">
    <property type="term" value="F:biotin transmembrane transporter activity"/>
    <property type="evidence" value="ECO:0007669"/>
    <property type="project" value="UniProtKB-UniRule"/>
</dbReference>
<feature type="transmembrane region" description="Helical" evidence="3">
    <location>
        <begin position="109"/>
        <end position="131"/>
    </location>
</feature>
<accession>A0A916W027</accession>
<name>A0A916W027_9HYPH</name>
<sequence>MGFNAKGLVTAMTIASSNTLLGLYQPKTRTAQIVSAIAIAFLGSMVLTIAAKVNVPTWPVPVTLQSLAIAAIAGAFGFRLGVATVSLYLAQGLAGLPVFAGAFAGVPYVLGPTGGFLVGFIVMAAIIGWLADRGAMRNFWTGFGALMAGNMVMFAFGFAWLLAMAGQAGWIDQSNVLVSAFEGAVKPFIVWDIAKMAFATLTVVGGWALVKRLRA</sequence>
<protein>
    <recommendedName>
        <fullName evidence="2">Biotin transporter</fullName>
    </recommendedName>
</protein>
<dbReference type="Pfam" id="PF02632">
    <property type="entry name" value="BioY"/>
    <property type="match status" value="1"/>
</dbReference>
<evidence type="ECO:0000256" key="1">
    <source>
        <dbReference type="ARBA" id="ARBA00010692"/>
    </source>
</evidence>
<keyword evidence="5" id="KW-1185">Reference proteome</keyword>
<feature type="transmembrane region" description="Helical" evidence="3">
    <location>
        <begin position="143"/>
        <end position="168"/>
    </location>
</feature>
<dbReference type="PIRSF" id="PIRSF016661">
    <property type="entry name" value="BioY"/>
    <property type="match status" value="1"/>
</dbReference>
<evidence type="ECO:0000313" key="4">
    <source>
        <dbReference type="EMBL" id="GGA55420.1"/>
    </source>
</evidence>
<comment type="caution">
    <text evidence="4">The sequence shown here is derived from an EMBL/GenBank/DDBJ whole genome shotgun (WGS) entry which is preliminary data.</text>
</comment>
<dbReference type="Proteomes" id="UP000596977">
    <property type="component" value="Unassembled WGS sequence"/>
</dbReference>